<organism evidence="1 2">
    <name type="scientific">Arabis alpina</name>
    <name type="common">Alpine rock-cress</name>
    <dbReference type="NCBI Taxonomy" id="50452"/>
    <lineage>
        <taxon>Eukaryota</taxon>
        <taxon>Viridiplantae</taxon>
        <taxon>Streptophyta</taxon>
        <taxon>Embryophyta</taxon>
        <taxon>Tracheophyta</taxon>
        <taxon>Spermatophyta</taxon>
        <taxon>Magnoliopsida</taxon>
        <taxon>eudicotyledons</taxon>
        <taxon>Gunneridae</taxon>
        <taxon>Pentapetalae</taxon>
        <taxon>rosids</taxon>
        <taxon>malvids</taxon>
        <taxon>Brassicales</taxon>
        <taxon>Brassicaceae</taxon>
        <taxon>Arabideae</taxon>
        <taxon>Arabis</taxon>
    </lineage>
</organism>
<protein>
    <submittedName>
        <fullName evidence="1">Uncharacterized protein</fullName>
    </submittedName>
</protein>
<dbReference type="Gramene" id="KFK28951">
    <property type="protein sequence ID" value="KFK28951"/>
    <property type="gene ID" value="AALP_AA7G069800"/>
</dbReference>
<dbReference type="EMBL" id="CM002875">
    <property type="protein sequence ID" value="KFK28951.1"/>
    <property type="molecule type" value="Genomic_DNA"/>
</dbReference>
<keyword evidence="2" id="KW-1185">Reference proteome</keyword>
<evidence type="ECO:0000313" key="2">
    <source>
        <dbReference type="Proteomes" id="UP000029120"/>
    </source>
</evidence>
<name>A0A087GGE9_ARAAL</name>
<accession>A0A087GGE9</accession>
<evidence type="ECO:0000313" key="1">
    <source>
        <dbReference type="EMBL" id="KFK28951.1"/>
    </source>
</evidence>
<proteinExistence type="predicted"/>
<gene>
    <name evidence="1" type="ordered locus">AALP_Aa7g069800</name>
</gene>
<dbReference type="Proteomes" id="UP000029120">
    <property type="component" value="Chromosome 7"/>
</dbReference>
<dbReference type="AlphaFoldDB" id="A0A087GGE9"/>
<sequence>MFTSATNGACNTPPIAIDTTSSIVIPSNLVTKWELLLKKLKAEGRSNLRKKFKRCNGPKLEDEVKGGVVAVAITINHVRSS</sequence>
<reference evidence="2" key="1">
    <citation type="journal article" date="2015" name="Nat. Plants">
        <title>Genome expansion of Arabis alpina linked with retrotransposition and reduced symmetric DNA methylation.</title>
        <authorList>
            <person name="Willing E.M."/>
            <person name="Rawat V."/>
            <person name="Mandakova T."/>
            <person name="Maumus F."/>
            <person name="James G.V."/>
            <person name="Nordstroem K.J."/>
            <person name="Becker C."/>
            <person name="Warthmann N."/>
            <person name="Chica C."/>
            <person name="Szarzynska B."/>
            <person name="Zytnicki M."/>
            <person name="Albani M.C."/>
            <person name="Kiefer C."/>
            <person name="Bergonzi S."/>
            <person name="Castaings L."/>
            <person name="Mateos J.L."/>
            <person name="Berns M.C."/>
            <person name="Bujdoso N."/>
            <person name="Piofczyk T."/>
            <person name="de Lorenzo L."/>
            <person name="Barrero-Sicilia C."/>
            <person name="Mateos I."/>
            <person name="Piednoel M."/>
            <person name="Hagmann J."/>
            <person name="Chen-Min-Tao R."/>
            <person name="Iglesias-Fernandez R."/>
            <person name="Schuster S.C."/>
            <person name="Alonso-Blanco C."/>
            <person name="Roudier F."/>
            <person name="Carbonero P."/>
            <person name="Paz-Ares J."/>
            <person name="Davis S.J."/>
            <person name="Pecinka A."/>
            <person name="Quesneville H."/>
            <person name="Colot V."/>
            <person name="Lysak M.A."/>
            <person name="Weigel D."/>
            <person name="Coupland G."/>
            <person name="Schneeberger K."/>
        </authorList>
    </citation>
    <scope>NUCLEOTIDE SEQUENCE [LARGE SCALE GENOMIC DNA]</scope>
    <source>
        <strain evidence="2">cv. Pajares</strain>
    </source>
</reference>